<gene>
    <name evidence="1" type="ORF">AVEN_27939_1</name>
</gene>
<dbReference type="EMBL" id="BGPR01002747">
    <property type="protein sequence ID" value="GBM78344.1"/>
    <property type="molecule type" value="Genomic_DNA"/>
</dbReference>
<evidence type="ECO:0000313" key="2">
    <source>
        <dbReference type="Proteomes" id="UP000499080"/>
    </source>
</evidence>
<proteinExistence type="predicted"/>
<evidence type="ECO:0000313" key="1">
    <source>
        <dbReference type="EMBL" id="GBM78344.1"/>
    </source>
</evidence>
<organism evidence="1 2">
    <name type="scientific">Araneus ventricosus</name>
    <name type="common">Orbweaver spider</name>
    <name type="synonym">Epeira ventricosa</name>
    <dbReference type="NCBI Taxonomy" id="182803"/>
    <lineage>
        <taxon>Eukaryota</taxon>
        <taxon>Metazoa</taxon>
        <taxon>Ecdysozoa</taxon>
        <taxon>Arthropoda</taxon>
        <taxon>Chelicerata</taxon>
        <taxon>Arachnida</taxon>
        <taxon>Araneae</taxon>
        <taxon>Araneomorphae</taxon>
        <taxon>Entelegynae</taxon>
        <taxon>Araneoidea</taxon>
        <taxon>Araneidae</taxon>
        <taxon>Araneus</taxon>
    </lineage>
</organism>
<protein>
    <submittedName>
        <fullName evidence="1">Uncharacterized protein</fullName>
    </submittedName>
</protein>
<dbReference type="Proteomes" id="UP000499080">
    <property type="component" value="Unassembled WGS sequence"/>
</dbReference>
<name>A0A4Y2IL50_ARAVE</name>
<keyword evidence="2" id="KW-1185">Reference proteome</keyword>
<comment type="caution">
    <text evidence="1">The sequence shown here is derived from an EMBL/GenBank/DDBJ whole genome shotgun (WGS) entry which is preliminary data.</text>
</comment>
<reference evidence="1 2" key="1">
    <citation type="journal article" date="2019" name="Sci. Rep.">
        <title>Orb-weaving spider Araneus ventricosus genome elucidates the spidroin gene catalogue.</title>
        <authorList>
            <person name="Kono N."/>
            <person name="Nakamura H."/>
            <person name="Ohtoshi R."/>
            <person name="Moran D.A.P."/>
            <person name="Shinohara A."/>
            <person name="Yoshida Y."/>
            <person name="Fujiwara M."/>
            <person name="Mori M."/>
            <person name="Tomita M."/>
            <person name="Arakawa K."/>
        </authorList>
    </citation>
    <scope>NUCLEOTIDE SEQUENCE [LARGE SCALE GENOMIC DNA]</scope>
</reference>
<dbReference type="AlphaFoldDB" id="A0A4Y2IL50"/>
<sequence length="91" mass="10089">MIVESRVLTPLLSEVSARERVRSRPLFMGQLRAYEYEVTFYELKHGNGNLCGCKRSLPGDKALSLGSFVGGNLSGMLSTRPSFSRLCSVLF</sequence>
<accession>A0A4Y2IL50</accession>